<dbReference type="RefSeq" id="WP_265143283.1">
    <property type="nucleotide sequence ID" value="NZ_JAPCHZ010000001.1"/>
</dbReference>
<gene>
    <name evidence="2" type="ORF">OK344_02455</name>
</gene>
<keyword evidence="1" id="KW-0732">Signal</keyword>
<name>A0ABT3JJW1_9FLAO</name>
<protein>
    <submittedName>
        <fullName evidence="2">Uncharacterized protein</fullName>
    </submittedName>
</protein>
<accession>A0ABT3JJW1</accession>
<comment type="caution">
    <text evidence="2">The sequence shown here is derived from an EMBL/GenBank/DDBJ whole genome shotgun (WGS) entry which is preliminary data.</text>
</comment>
<dbReference type="EMBL" id="JAPCHZ010000001">
    <property type="protein sequence ID" value="MCW4451067.1"/>
    <property type="molecule type" value="Genomic_DNA"/>
</dbReference>
<proteinExistence type="predicted"/>
<keyword evidence="3" id="KW-1185">Reference proteome</keyword>
<feature type="chain" id="PRO_5046117488" evidence="1">
    <location>
        <begin position="20"/>
        <end position="269"/>
    </location>
</feature>
<reference evidence="2 3" key="1">
    <citation type="submission" date="2022-10" db="EMBL/GenBank/DDBJ databases">
        <title>Kaistella sp. BT-6-1-3.</title>
        <authorList>
            <person name="Ai J."/>
            <person name="Deng Z."/>
        </authorList>
    </citation>
    <scope>NUCLEOTIDE SEQUENCE [LARGE SCALE GENOMIC DNA]</scope>
    <source>
        <strain evidence="2 3">BT6-1-3</strain>
    </source>
</reference>
<evidence type="ECO:0000256" key="1">
    <source>
        <dbReference type="SAM" id="SignalP"/>
    </source>
</evidence>
<dbReference type="Proteomes" id="UP001209107">
    <property type="component" value="Unassembled WGS sequence"/>
</dbReference>
<sequence length="269" mass="28887">MMKLNLVPGFLVACAFCYAQIGIGSNVTTFDDSEVLKIVSANKGVLLPNVSIPNLNSAAPVVNPANSLMVYNTNASTGKGFYFWKDNKWNPSLDTANIYKYLGIVRSESAVSTGGVSDSTPITGVSYTMGEAPSIHDFQLIPGLSKTISIYSPQNTVSVSGSGIVQVNSAASDNTFMSYSIALFVDSQLAGVRNFIINGNENCLYNDFNVYFNINNLGVGNHLIELRETLRVTQVATQSITFGSKDSACNNLSPLMDKSIMTVQTSEKP</sequence>
<evidence type="ECO:0000313" key="3">
    <source>
        <dbReference type="Proteomes" id="UP001209107"/>
    </source>
</evidence>
<feature type="signal peptide" evidence="1">
    <location>
        <begin position="1"/>
        <end position="19"/>
    </location>
</feature>
<evidence type="ECO:0000313" key="2">
    <source>
        <dbReference type="EMBL" id="MCW4451067.1"/>
    </source>
</evidence>
<organism evidence="2 3">
    <name type="scientific">Kaistella yananensis</name>
    <dbReference type="NCBI Taxonomy" id="2989820"/>
    <lineage>
        <taxon>Bacteria</taxon>
        <taxon>Pseudomonadati</taxon>
        <taxon>Bacteroidota</taxon>
        <taxon>Flavobacteriia</taxon>
        <taxon>Flavobacteriales</taxon>
        <taxon>Weeksellaceae</taxon>
        <taxon>Chryseobacterium group</taxon>
        <taxon>Kaistella</taxon>
    </lineage>
</organism>